<name>B8BCD0_ORYSI</name>
<dbReference type="PANTHER" id="PTHR48454:SF1">
    <property type="entry name" value="PROTON PUMP-INTERACTOR 1"/>
    <property type="match status" value="1"/>
</dbReference>
<feature type="coiled-coil region" evidence="1">
    <location>
        <begin position="215"/>
        <end position="242"/>
    </location>
</feature>
<evidence type="ECO:0000256" key="1">
    <source>
        <dbReference type="SAM" id="Coils"/>
    </source>
</evidence>
<evidence type="ECO:0000256" key="2">
    <source>
        <dbReference type="SAM" id="MobiDB-lite"/>
    </source>
</evidence>
<sequence>MEDIDGANLCADPGVVPALHGETTSSDLADNDGAEVENSTPACDLGASSGAPTGDNDSKENSAAAVAQVEEDVPSQDDAQVEEDVPSQDDDNCPADGAPGEICSENANAFTTSSCVAETEYVQDIASTTVDIIHDKHNDDDENINTDITGNHSEPKLETNVDNEDRGDIQVIKPYPVYLMKVPRFMSESHWEKIQDAQICLDELTQKRDAINVLRQKKKALCDDYREKLEAARQEERGARTAHGDKRNDLNSVQSMIGRMNRANSIQEIDDMIAMKEKIIAHESISLKEEKRLLQDIKELKAQKKQLSSNMGSKAEMGEAFEQKEHIHEQQKNKFFFMYRKDSRAAKEYVDNGDMKGLVLFCNNQVESFMVLWNKDDDFRRQYVESNKNSTLRRLGTSDGRKLGPDEVPPEIPRYSNRMQSNPPLLPVPSTHASASASEATPAKPASPVTVVEEKTFPVLQSSQSSKPSKPKVVGNSSSKDTPGAPIPEREDVEKSEKEKKRRTEQELELSRQAAELAIREEELRQEKAAAEKELLSVPALDIWMLVFHVRLLQVGQRSSADRFREHVRGYYYPKQQQQQAWAYASRNMPSILPRKCDLLMLTPPPPCLSSSSMLHLRARGYKRDCCCCSM</sequence>
<feature type="compositionally biased region" description="Low complexity" evidence="2">
    <location>
        <begin position="461"/>
        <end position="480"/>
    </location>
</feature>
<gene>
    <name evidence="3" type="ORF">OsI_29865</name>
</gene>
<dbReference type="EMBL" id="CM000133">
    <property type="protein sequence ID" value="EEC83872.1"/>
    <property type="molecule type" value="Genomic_DNA"/>
</dbReference>
<dbReference type="AlphaFoldDB" id="B8BCD0"/>
<dbReference type="HOGENOM" id="CLU_433749_0_0_1"/>
<feature type="compositionally biased region" description="Basic and acidic residues" evidence="2">
    <location>
        <begin position="488"/>
        <end position="507"/>
    </location>
</feature>
<keyword evidence="4" id="KW-1185">Reference proteome</keyword>
<proteinExistence type="predicted"/>
<dbReference type="OMA" id="TRYPRNG"/>
<dbReference type="Gramene" id="BGIOSGA028993-TA">
    <property type="protein sequence ID" value="BGIOSGA028993-PA"/>
    <property type="gene ID" value="BGIOSGA028993"/>
</dbReference>
<evidence type="ECO:0000313" key="4">
    <source>
        <dbReference type="Proteomes" id="UP000007015"/>
    </source>
</evidence>
<dbReference type="Proteomes" id="UP000007015">
    <property type="component" value="Chromosome 8"/>
</dbReference>
<dbReference type="PANTHER" id="PTHR48454">
    <property type="entry name" value="PUTATIVE RNA-BINDING DOMAIN-CONTAINING PROTEIN-RELATED"/>
    <property type="match status" value="1"/>
</dbReference>
<evidence type="ECO:0000313" key="3">
    <source>
        <dbReference type="EMBL" id="EEC83872.1"/>
    </source>
</evidence>
<keyword evidence="1" id="KW-0175">Coiled coil</keyword>
<dbReference type="STRING" id="39946.B8BCD0"/>
<organism evidence="3 4">
    <name type="scientific">Oryza sativa subsp. indica</name>
    <name type="common">Rice</name>
    <dbReference type="NCBI Taxonomy" id="39946"/>
    <lineage>
        <taxon>Eukaryota</taxon>
        <taxon>Viridiplantae</taxon>
        <taxon>Streptophyta</taxon>
        <taxon>Embryophyta</taxon>
        <taxon>Tracheophyta</taxon>
        <taxon>Spermatophyta</taxon>
        <taxon>Magnoliopsida</taxon>
        <taxon>Liliopsida</taxon>
        <taxon>Poales</taxon>
        <taxon>Poaceae</taxon>
        <taxon>BOP clade</taxon>
        <taxon>Oryzoideae</taxon>
        <taxon>Oryzeae</taxon>
        <taxon>Oryzinae</taxon>
        <taxon>Oryza</taxon>
        <taxon>Oryza sativa</taxon>
    </lineage>
</organism>
<feature type="compositionally biased region" description="Low complexity" evidence="2">
    <location>
        <begin position="429"/>
        <end position="448"/>
    </location>
</feature>
<reference evidence="3 4" key="1">
    <citation type="journal article" date="2005" name="PLoS Biol.">
        <title>The genomes of Oryza sativa: a history of duplications.</title>
        <authorList>
            <person name="Yu J."/>
            <person name="Wang J."/>
            <person name="Lin W."/>
            <person name="Li S."/>
            <person name="Li H."/>
            <person name="Zhou J."/>
            <person name="Ni P."/>
            <person name="Dong W."/>
            <person name="Hu S."/>
            <person name="Zeng C."/>
            <person name="Zhang J."/>
            <person name="Zhang Y."/>
            <person name="Li R."/>
            <person name="Xu Z."/>
            <person name="Li S."/>
            <person name="Li X."/>
            <person name="Zheng H."/>
            <person name="Cong L."/>
            <person name="Lin L."/>
            <person name="Yin J."/>
            <person name="Geng J."/>
            <person name="Li G."/>
            <person name="Shi J."/>
            <person name="Liu J."/>
            <person name="Lv H."/>
            <person name="Li J."/>
            <person name="Wang J."/>
            <person name="Deng Y."/>
            <person name="Ran L."/>
            <person name="Shi X."/>
            <person name="Wang X."/>
            <person name="Wu Q."/>
            <person name="Li C."/>
            <person name="Ren X."/>
            <person name="Wang J."/>
            <person name="Wang X."/>
            <person name="Li D."/>
            <person name="Liu D."/>
            <person name="Zhang X."/>
            <person name="Ji Z."/>
            <person name="Zhao W."/>
            <person name="Sun Y."/>
            <person name="Zhang Z."/>
            <person name="Bao J."/>
            <person name="Han Y."/>
            <person name="Dong L."/>
            <person name="Ji J."/>
            <person name="Chen P."/>
            <person name="Wu S."/>
            <person name="Liu J."/>
            <person name="Xiao Y."/>
            <person name="Bu D."/>
            <person name="Tan J."/>
            <person name="Yang L."/>
            <person name="Ye C."/>
            <person name="Zhang J."/>
            <person name="Xu J."/>
            <person name="Zhou Y."/>
            <person name="Yu Y."/>
            <person name="Zhang B."/>
            <person name="Zhuang S."/>
            <person name="Wei H."/>
            <person name="Liu B."/>
            <person name="Lei M."/>
            <person name="Yu H."/>
            <person name="Li Y."/>
            <person name="Xu H."/>
            <person name="Wei S."/>
            <person name="He X."/>
            <person name="Fang L."/>
            <person name="Zhang Z."/>
            <person name="Zhang Y."/>
            <person name="Huang X."/>
            <person name="Su Z."/>
            <person name="Tong W."/>
            <person name="Li J."/>
            <person name="Tong Z."/>
            <person name="Li S."/>
            <person name="Ye J."/>
            <person name="Wang L."/>
            <person name="Fang L."/>
            <person name="Lei T."/>
            <person name="Chen C."/>
            <person name="Chen H."/>
            <person name="Xu Z."/>
            <person name="Li H."/>
            <person name="Huang H."/>
            <person name="Zhang F."/>
            <person name="Xu H."/>
            <person name="Li N."/>
            <person name="Zhao C."/>
            <person name="Li S."/>
            <person name="Dong L."/>
            <person name="Huang Y."/>
            <person name="Li L."/>
            <person name="Xi Y."/>
            <person name="Qi Q."/>
            <person name="Li W."/>
            <person name="Zhang B."/>
            <person name="Hu W."/>
            <person name="Zhang Y."/>
            <person name="Tian X."/>
            <person name="Jiao Y."/>
            <person name="Liang X."/>
            <person name="Jin J."/>
            <person name="Gao L."/>
            <person name="Zheng W."/>
            <person name="Hao B."/>
            <person name="Liu S."/>
            <person name="Wang W."/>
            <person name="Yuan L."/>
            <person name="Cao M."/>
            <person name="McDermott J."/>
            <person name="Samudrala R."/>
            <person name="Wang J."/>
            <person name="Wong G.K."/>
            <person name="Yang H."/>
        </authorList>
    </citation>
    <scope>NUCLEOTIDE SEQUENCE [LARGE SCALE GENOMIC DNA]</scope>
    <source>
        <strain evidence="4">cv. 93-11</strain>
    </source>
</reference>
<accession>B8BCD0</accession>
<feature type="region of interest" description="Disordered" evidence="2">
    <location>
        <begin position="1"/>
        <end position="100"/>
    </location>
</feature>
<feature type="region of interest" description="Disordered" evidence="2">
    <location>
        <begin position="390"/>
        <end position="507"/>
    </location>
</feature>
<feature type="compositionally biased region" description="Acidic residues" evidence="2">
    <location>
        <begin position="69"/>
        <end position="93"/>
    </location>
</feature>
<protein>
    <submittedName>
        <fullName evidence="3">Uncharacterized protein</fullName>
    </submittedName>
</protein>